<dbReference type="Proteomes" id="UP000601435">
    <property type="component" value="Unassembled WGS sequence"/>
</dbReference>
<dbReference type="PANTHER" id="PTHR14027">
    <property type="entry name" value="RNA POLYMERASE-ASSOCIATED PROTEIN CTR9"/>
    <property type="match status" value="1"/>
</dbReference>
<feature type="repeat" description="TPR" evidence="3">
    <location>
        <begin position="234"/>
        <end position="267"/>
    </location>
</feature>
<dbReference type="GO" id="GO:0006355">
    <property type="term" value="P:regulation of DNA-templated transcription"/>
    <property type="evidence" value="ECO:0007669"/>
    <property type="project" value="InterPro"/>
</dbReference>
<feature type="non-terminal residue" evidence="4">
    <location>
        <position position="1"/>
    </location>
</feature>
<dbReference type="PANTHER" id="PTHR14027:SF2">
    <property type="entry name" value="RNA POLYMERASE-ASSOCIATED PROTEIN CTR9 HOMOLOG"/>
    <property type="match status" value="1"/>
</dbReference>
<dbReference type="InterPro" id="IPR019734">
    <property type="entry name" value="TPR_rpt"/>
</dbReference>
<dbReference type="SUPFAM" id="SSF48452">
    <property type="entry name" value="TPR-like"/>
    <property type="match status" value="3"/>
</dbReference>
<evidence type="ECO:0000256" key="3">
    <source>
        <dbReference type="PROSITE-ProRule" id="PRU00339"/>
    </source>
</evidence>
<protein>
    <submittedName>
        <fullName evidence="4">CTR9 protein</fullName>
    </submittedName>
</protein>
<dbReference type="InterPro" id="IPR031101">
    <property type="entry name" value="Ctr9"/>
</dbReference>
<evidence type="ECO:0000256" key="1">
    <source>
        <dbReference type="ARBA" id="ARBA00022737"/>
    </source>
</evidence>
<dbReference type="Pfam" id="PF14559">
    <property type="entry name" value="TPR_19"/>
    <property type="match status" value="1"/>
</dbReference>
<dbReference type="EMBL" id="CAJNJA010017908">
    <property type="protein sequence ID" value="CAE7410524.1"/>
    <property type="molecule type" value="Genomic_DNA"/>
</dbReference>
<keyword evidence="1" id="KW-0677">Repeat</keyword>
<dbReference type="GO" id="GO:0000993">
    <property type="term" value="F:RNA polymerase II complex binding"/>
    <property type="evidence" value="ECO:0007669"/>
    <property type="project" value="TreeGrafter"/>
</dbReference>
<feature type="non-terminal residue" evidence="4">
    <location>
        <position position="616"/>
    </location>
</feature>
<dbReference type="GO" id="GO:0006368">
    <property type="term" value="P:transcription elongation by RNA polymerase II"/>
    <property type="evidence" value="ECO:0007669"/>
    <property type="project" value="TreeGrafter"/>
</dbReference>
<proteinExistence type="predicted"/>
<name>A0A812QY87_9DINO</name>
<keyword evidence="5" id="KW-1185">Reference proteome</keyword>
<dbReference type="PROSITE" id="PS50293">
    <property type="entry name" value="TPR_REGION"/>
    <property type="match status" value="2"/>
</dbReference>
<evidence type="ECO:0000313" key="5">
    <source>
        <dbReference type="Proteomes" id="UP000601435"/>
    </source>
</evidence>
<feature type="repeat" description="TPR" evidence="3">
    <location>
        <begin position="472"/>
        <end position="505"/>
    </location>
</feature>
<accession>A0A812QY87</accession>
<sequence>ACLQRATSLLDKAQSRRGALPTNPDFLTLEGYQCLARHILAQRPEIGNYLVRAENLFDAALKLKRSSPRALMGKACVRASRRDWKQALECFRKVLRRAAPHAPQGGEQLNAIKEVRFALATCFAGLGRHQQAKNALQGVVAADAKDVEALCALAYLESKTGKGNEAKQRAAEKMAQAMNADPTHPAVLCRAADHSFSCGLQEARAGKALPDAWKLAKKLLQRALDNSDVPQVVAEVQYQLGRMEHAQGRFSEARELYKQCVQINPDHLAGVYVFAQCLVHERYFSQAVTVLEKAPPQLRKEPEVKKLLTAAYLATGEHDKQAATVSDSLVTMCPEDIEAWAMRAEAYSRLEKIVKPKVTIDSYERMAKLMQASPEARAKVTPQMWNNLGTIRAMHGDPADAKEAYDSGMERVESLQQLGEAQAGQSEKDLRVAEITMRFNKAWLAESQPQEGEMQEAVRLYLALTEEVKWFADAFLQLGGLWQRVGKKEEALRNFQQAIKYSPFLGKLLCSEALRASGKYEEALKWGEKAARGAQANESQYANVFVGNLCYEASTHHKTPPQMIDTYLKKALTYYLKALDAKKDCQFAANGIGIVFAKRGKMDCAKQFFESVMNHQ</sequence>
<dbReference type="OrthoDB" id="343875at2759"/>
<keyword evidence="2 3" id="KW-0802">TPR repeat</keyword>
<reference evidence="4" key="1">
    <citation type="submission" date="2021-02" db="EMBL/GenBank/DDBJ databases">
        <authorList>
            <person name="Dougan E. K."/>
            <person name="Rhodes N."/>
            <person name="Thang M."/>
            <person name="Chan C."/>
        </authorList>
    </citation>
    <scope>NUCLEOTIDE SEQUENCE</scope>
</reference>
<organism evidence="4 5">
    <name type="scientific">Symbiodinium necroappetens</name>
    <dbReference type="NCBI Taxonomy" id="1628268"/>
    <lineage>
        <taxon>Eukaryota</taxon>
        <taxon>Sar</taxon>
        <taxon>Alveolata</taxon>
        <taxon>Dinophyceae</taxon>
        <taxon>Suessiales</taxon>
        <taxon>Symbiodiniaceae</taxon>
        <taxon>Symbiodinium</taxon>
    </lineage>
</organism>
<dbReference type="GO" id="GO:0016593">
    <property type="term" value="C:Cdc73/Paf1 complex"/>
    <property type="evidence" value="ECO:0007669"/>
    <property type="project" value="TreeGrafter"/>
</dbReference>
<comment type="caution">
    <text evidence="4">The sequence shown here is derived from an EMBL/GenBank/DDBJ whole genome shotgun (WGS) entry which is preliminary data.</text>
</comment>
<gene>
    <name evidence="4" type="primary">CTR9</name>
    <name evidence="4" type="ORF">SNEC2469_LOCUS11284</name>
</gene>
<dbReference type="InterPro" id="IPR011990">
    <property type="entry name" value="TPR-like_helical_dom_sf"/>
</dbReference>
<evidence type="ECO:0000256" key="2">
    <source>
        <dbReference type="ARBA" id="ARBA00022803"/>
    </source>
</evidence>
<dbReference type="AlphaFoldDB" id="A0A812QY87"/>
<evidence type="ECO:0000313" key="4">
    <source>
        <dbReference type="EMBL" id="CAE7410524.1"/>
    </source>
</evidence>
<dbReference type="Pfam" id="PF13432">
    <property type="entry name" value="TPR_16"/>
    <property type="match status" value="2"/>
</dbReference>
<dbReference type="SMART" id="SM00028">
    <property type="entry name" value="TPR"/>
    <property type="match status" value="5"/>
</dbReference>
<dbReference type="Gene3D" id="1.25.40.10">
    <property type="entry name" value="Tetratricopeptide repeat domain"/>
    <property type="match status" value="4"/>
</dbReference>
<dbReference type="PROSITE" id="PS50005">
    <property type="entry name" value="TPR"/>
    <property type="match status" value="2"/>
</dbReference>